<sequence length="225" mass="25873">MWASLVDFISQSIQFFYILTLKLGIPNYGLAIILFTIVIKVILYPLTHKQMDAMRKMQELQPKIKEVQKKHKNDSQKSQQAMMELYREHGANPLSGCWPLLIQMPILFALFRSLRVFFDPVQHPVYVNLTHASFFWVKNLGNADPFILPVLVGITTFLQQKVTTTGTDQTQKTMLYVMPIFLAWVSRNFPGGLALYWVVFSILGTVQQIYINKQSTGVREEAKGK</sequence>
<evidence type="ECO:0000256" key="9">
    <source>
        <dbReference type="RuleBase" id="RU003945"/>
    </source>
</evidence>
<reference evidence="12 13" key="1">
    <citation type="submission" date="2023-04" db="EMBL/GenBank/DDBJ databases">
        <authorList>
            <person name="Hsu D."/>
        </authorList>
    </citation>
    <scope>NUCLEOTIDE SEQUENCE [LARGE SCALE GENOMIC DNA]</scope>
    <source>
        <strain evidence="12 13">MK1</strain>
    </source>
</reference>
<protein>
    <submittedName>
        <fullName evidence="12">YidC/Oxa1 family membrane protein insertase</fullName>
    </submittedName>
</protein>
<evidence type="ECO:0000256" key="3">
    <source>
        <dbReference type="ARBA" id="ARBA00022475"/>
    </source>
</evidence>
<evidence type="ECO:0000313" key="12">
    <source>
        <dbReference type="EMBL" id="WRO20547.1"/>
    </source>
</evidence>
<keyword evidence="8" id="KW-0143">Chaperone</keyword>
<accession>A0AAU0UMX7</accession>
<organism evidence="12 13">
    <name type="scientific">Metallumcola ferriviriculae</name>
    <dbReference type="NCBI Taxonomy" id="3039180"/>
    <lineage>
        <taxon>Bacteria</taxon>
        <taxon>Bacillati</taxon>
        <taxon>Bacillota</taxon>
        <taxon>Clostridia</taxon>
        <taxon>Neomoorellales</taxon>
        <taxon>Desulfitibacteraceae</taxon>
        <taxon>Metallumcola</taxon>
    </lineage>
</organism>
<dbReference type="RefSeq" id="WP_366923440.1">
    <property type="nucleotide sequence ID" value="NZ_CP121694.1"/>
</dbReference>
<evidence type="ECO:0000256" key="10">
    <source>
        <dbReference type="SAM" id="Phobius"/>
    </source>
</evidence>
<comment type="similarity">
    <text evidence="9">Belongs to the OXA1/ALB3/YidC family.</text>
</comment>
<evidence type="ECO:0000256" key="4">
    <source>
        <dbReference type="ARBA" id="ARBA00022692"/>
    </source>
</evidence>
<keyword evidence="13" id="KW-1185">Reference proteome</keyword>
<dbReference type="NCBIfam" id="TIGR03592">
    <property type="entry name" value="yidC_oxa1_cterm"/>
    <property type="match status" value="1"/>
</dbReference>
<dbReference type="GO" id="GO:0032977">
    <property type="term" value="F:membrane insertase activity"/>
    <property type="evidence" value="ECO:0007669"/>
    <property type="project" value="InterPro"/>
</dbReference>
<dbReference type="PRINTS" id="PR01900">
    <property type="entry name" value="YIDCPROTEIN"/>
</dbReference>
<keyword evidence="4 9" id="KW-0812">Transmembrane</keyword>
<dbReference type="InterPro" id="IPR028055">
    <property type="entry name" value="YidC/Oxa/ALB_C"/>
</dbReference>
<proteinExistence type="inferred from homology"/>
<dbReference type="GO" id="GO:0005886">
    <property type="term" value="C:plasma membrane"/>
    <property type="evidence" value="ECO:0007669"/>
    <property type="project" value="UniProtKB-SubCell"/>
</dbReference>
<dbReference type="CDD" id="cd20070">
    <property type="entry name" value="5TM_YidC_Alb3"/>
    <property type="match status" value="1"/>
</dbReference>
<name>A0AAU0UMX7_9FIRM</name>
<dbReference type="EMBL" id="CP121694">
    <property type="protein sequence ID" value="WRO20547.1"/>
    <property type="molecule type" value="Genomic_DNA"/>
</dbReference>
<evidence type="ECO:0000259" key="11">
    <source>
        <dbReference type="Pfam" id="PF02096"/>
    </source>
</evidence>
<feature type="transmembrane region" description="Helical" evidence="10">
    <location>
        <begin position="28"/>
        <end position="47"/>
    </location>
</feature>
<dbReference type="PANTHER" id="PTHR12428">
    <property type="entry name" value="OXA1"/>
    <property type="match status" value="1"/>
</dbReference>
<dbReference type="AlphaFoldDB" id="A0AAU0UMX7"/>
<feature type="domain" description="Membrane insertase YidC/Oxa/ALB C-terminal" evidence="11">
    <location>
        <begin position="28"/>
        <end position="213"/>
    </location>
</feature>
<evidence type="ECO:0000256" key="2">
    <source>
        <dbReference type="ARBA" id="ARBA00022448"/>
    </source>
</evidence>
<keyword evidence="3" id="KW-1003">Cell membrane</keyword>
<keyword evidence="5" id="KW-0653">Protein transport</keyword>
<dbReference type="Proteomes" id="UP001329915">
    <property type="component" value="Chromosome"/>
</dbReference>
<evidence type="ECO:0000256" key="8">
    <source>
        <dbReference type="ARBA" id="ARBA00023186"/>
    </source>
</evidence>
<evidence type="ECO:0000256" key="6">
    <source>
        <dbReference type="ARBA" id="ARBA00022989"/>
    </source>
</evidence>
<gene>
    <name evidence="12" type="ORF">MFMK1_000329</name>
</gene>
<feature type="transmembrane region" description="Helical" evidence="10">
    <location>
        <begin position="194"/>
        <end position="211"/>
    </location>
</feature>
<evidence type="ECO:0000256" key="1">
    <source>
        <dbReference type="ARBA" id="ARBA00004651"/>
    </source>
</evidence>
<dbReference type="GO" id="GO:0015031">
    <property type="term" value="P:protein transport"/>
    <property type="evidence" value="ECO:0007669"/>
    <property type="project" value="UniProtKB-KW"/>
</dbReference>
<dbReference type="KEGG" id="dbc:MFMK1_000329"/>
<dbReference type="InterPro" id="IPR047196">
    <property type="entry name" value="YidC_ALB_C"/>
</dbReference>
<dbReference type="InterPro" id="IPR001708">
    <property type="entry name" value="YidC/ALB3/OXA1/COX18"/>
</dbReference>
<dbReference type="PANTHER" id="PTHR12428:SF65">
    <property type="entry name" value="CYTOCHROME C OXIDASE ASSEMBLY PROTEIN COX18, MITOCHONDRIAL"/>
    <property type="match status" value="1"/>
</dbReference>
<evidence type="ECO:0000256" key="7">
    <source>
        <dbReference type="ARBA" id="ARBA00023136"/>
    </source>
</evidence>
<keyword evidence="6 10" id="KW-1133">Transmembrane helix</keyword>
<evidence type="ECO:0000313" key="13">
    <source>
        <dbReference type="Proteomes" id="UP001329915"/>
    </source>
</evidence>
<dbReference type="GO" id="GO:0051205">
    <property type="term" value="P:protein insertion into membrane"/>
    <property type="evidence" value="ECO:0007669"/>
    <property type="project" value="TreeGrafter"/>
</dbReference>
<keyword evidence="2" id="KW-0813">Transport</keyword>
<keyword evidence="7 10" id="KW-0472">Membrane</keyword>
<evidence type="ECO:0000256" key="5">
    <source>
        <dbReference type="ARBA" id="ARBA00022927"/>
    </source>
</evidence>
<comment type="subcellular location">
    <subcellularLocation>
        <location evidence="1">Cell membrane</location>
        <topology evidence="1">Multi-pass membrane protein</topology>
    </subcellularLocation>
    <subcellularLocation>
        <location evidence="9">Membrane</location>
        <topology evidence="9">Multi-pass membrane protein</topology>
    </subcellularLocation>
</comment>
<dbReference type="Pfam" id="PF02096">
    <property type="entry name" value="60KD_IMP"/>
    <property type="match status" value="1"/>
</dbReference>